<accession>A0A9X4BL51</accession>
<feature type="compositionally biased region" description="Low complexity" evidence="1">
    <location>
        <begin position="24"/>
        <end position="42"/>
    </location>
</feature>
<comment type="caution">
    <text evidence="2">The sequence shown here is derived from an EMBL/GenBank/DDBJ whole genome shotgun (WGS) entry which is preliminary data.</text>
</comment>
<proteinExistence type="predicted"/>
<organism evidence="2 3">
    <name type="scientific">Tahibacter soli</name>
    <dbReference type="NCBI Taxonomy" id="2983605"/>
    <lineage>
        <taxon>Bacteria</taxon>
        <taxon>Pseudomonadati</taxon>
        <taxon>Pseudomonadota</taxon>
        <taxon>Gammaproteobacteria</taxon>
        <taxon>Lysobacterales</taxon>
        <taxon>Rhodanobacteraceae</taxon>
        <taxon>Tahibacter</taxon>
    </lineage>
</organism>
<evidence type="ECO:0000256" key="1">
    <source>
        <dbReference type="SAM" id="MobiDB-lite"/>
    </source>
</evidence>
<name>A0A9X4BL51_9GAMM</name>
<dbReference type="RefSeq" id="WP_263541504.1">
    <property type="nucleotide sequence ID" value="NZ_JAOVZO020000018.1"/>
</dbReference>
<gene>
    <name evidence="2" type="ORF">OD750_015050</name>
</gene>
<evidence type="ECO:0000313" key="2">
    <source>
        <dbReference type="EMBL" id="MDC8013859.1"/>
    </source>
</evidence>
<sequence>MTAERPIDHDTLRREIRAEAEALPPARSAPAGPVAPAPAANAALPYDHPQRTSYALGDFVNVHNEAFVEMAYRCLLKRAPDPNGMLELMERLVDGDSKIAILGDVRWSREGRGFGVHVAGLAWRYRFWRVTRWPVVGGIVERLALVAELPQIAREQRRLGQALARHGDAANGDDLVAELRALRDEVAALRAAHKARDDS</sequence>
<evidence type="ECO:0000313" key="3">
    <source>
        <dbReference type="Proteomes" id="UP001139971"/>
    </source>
</evidence>
<dbReference type="EMBL" id="JAOVZO020000018">
    <property type="protein sequence ID" value="MDC8013859.1"/>
    <property type="molecule type" value="Genomic_DNA"/>
</dbReference>
<feature type="region of interest" description="Disordered" evidence="1">
    <location>
        <begin position="22"/>
        <end position="42"/>
    </location>
</feature>
<reference evidence="2" key="1">
    <citation type="submission" date="2023-02" db="EMBL/GenBank/DDBJ databases">
        <title>Tahibacter soli sp. nov. isolated from soil.</title>
        <authorList>
            <person name="Baek J.H."/>
            <person name="Lee J.K."/>
            <person name="Choi D.G."/>
            <person name="Jeon C.O."/>
        </authorList>
    </citation>
    <scope>NUCLEOTIDE SEQUENCE</scope>
    <source>
        <strain evidence="2">BL</strain>
    </source>
</reference>
<protein>
    <submittedName>
        <fullName evidence="2">Uncharacterized protein</fullName>
    </submittedName>
</protein>
<keyword evidence="3" id="KW-1185">Reference proteome</keyword>
<dbReference type="AlphaFoldDB" id="A0A9X4BL51"/>
<dbReference type="Proteomes" id="UP001139971">
    <property type="component" value="Unassembled WGS sequence"/>
</dbReference>